<dbReference type="PANTHER" id="PTHR31642:SF13">
    <property type="entry name" value="AGMATINE HYDROXYCINNAMOYLTRANSFERASE 1"/>
    <property type="match status" value="1"/>
</dbReference>
<sequence length="282" mass="31199">MKVLRGDGVLIKPCAGKDHRELVELNNLDLVAYPMYNKVVYAFQAPTPSPEVLKEGLAKVLAEFREWAGRYTKETASGCLGINLNDEGVLVIEAEADGTIADAMPFDPFSFILMLVPPTSTVVNELLLMQFTRFTCGGLVIGLASHHHVADGQAATFFMNSWGKIIRGESSLAPVHDRSLLKARDPPQPCFDHYEYNTIFDEHSPITSSLRAKKFHFDAICLQELKSKVNGSDKSRKPYTTFEILVAHMWKCITKARGLDGDVQTKASIPVGGRNRLNPPLP</sequence>
<keyword evidence="4" id="KW-1185">Reference proteome</keyword>
<dbReference type="PANTHER" id="PTHR31642">
    <property type="entry name" value="TRICHOTHECENE 3-O-ACETYLTRANSFERASE"/>
    <property type="match status" value="1"/>
</dbReference>
<accession>A0AAD3NP15</accession>
<organism evidence="3 4">
    <name type="scientific">Cryptomeria japonica</name>
    <name type="common">Japanese cedar</name>
    <name type="synonym">Cupressus japonica</name>
    <dbReference type="NCBI Taxonomy" id="3369"/>
    <lineage>
        <taxon>Eukaryota</taxon>
        <taxon>Viridiplantae</taxon>
        <taxon>Streptophyta</taxon>
        <taxon>Embryophyta</taxon>
        <taxon>Tracheophyta</taxon>
        <taxon>Spermatophyta</taxon>
        <taxon>Pinopsida</taxon>
        <taxon>Pinidae</taxon>
        <taxon>Conifers II</taxon>
        <taxon>Cupressales</taxon>
        <taxon>Cupressaceae</taxon>
        <taxon>Cryptomeria</taxon>
    </lineage>
</organism>
<dbReference type="Proteomes" id="UP001234787">
    <property type="component" value="Unassembled WGS sequence"/>
</dbReference>
<dbReference type="EMBL" id="BSEH01000081">
    <property type="protein sequence ID" value="GLJ57104.1"/>
    <property type="molecule type" value="Genomic_DNA"/>
</dbReference>
<gene>
    <name evidence="2" type="ORF">SUGI_1296740</name>
    <name evidence="3" type="ORF">SUGI_1296830</name>
</gene>
<comment type="similarity">
    <text evidence="1">Belongs to the plant acyltransferase family.</text>
</comment>
<name>A0AAD3NP15_CRYJA</name>
<proteinExistence type="inferred from homology"/>
<reference evidence="3" key="1">
    <citation type="submission" date="2022-12" db="EMBL/GenBank/DDBJ databases">
        <title>Chromosome-Level Genome Assembly of Japanese Cedar (Cryptomeriajaponica D. Don).</title>
        <authorList>
            <person name="Fujino T."/>
            <person name="Yamaguchi K."/>
            <person name="Yokoyama T."/>
            <person name="Hamanaka T."/>
            <person name="Harazono Y."/>
            <person name="Kamada H."/>
            <person name="Kobayashi W."/>
            <person name="Ujino-Ihara T."/>
            <person name="Uchiyama K."/>
            <person name="Matsumoto A."/>
            <person name="Izuno A."/>
            <person name="Tsumura Y."/>
            <person name="Toyoda A."/>
            <person name="Shigenobu S."/>
            <person name="Moriguchi Y."/>
            <person name="Ueno S."/>
            <person name="Kasahara M."/>
        </authorList>
    </citation>
    <scope>NUCLEOTIDE SEQUENCE</scope>
</reference>
<comment type="caution">
    <text evidence="3">The sequence shown here is derived from an EMBL/GenBank/DDBJ whole genome shotgun (WGS) entry which is preliminary data.</text>
</comment>
<dbReference type="EMBL" id="BSEH01000082">
    <property type="protein sequence ID" value="GLJ57111.1"/>
    <property type="molecule type" value="Genomic_DNA"/>
</dbReference>
<dbReference type="AlphaFoldDB" id="A0AAD3NP15"/>
<evidence type="ECO:0000313" key="2">
    <source>
        <dbReference type="EMBL" id="GLJ57104.1"/>
    </source>
</evidence>
<dbReference type="InterPro" id="IPR050317">
    <property type="entry name" value="Plant_Fungal_Acyltransferase"/>
</dbReference>
<dbReference type="GO" id="GO:0016747">
    <property type="term" value="F:acyltransferase activity, transferring groups other than amino-acyl groups"/>
    <property type="evidence" value="ECO:0007669"/>
    <property type="project" value="TreeGrafter"/>
</dbReference>
<protein>
    <submittedName>
        <fullName evidence="3">Uncharacterized protein</fullName>
    </submittedName>
</protein>
<evidence type="ECO:0000256" key="1">
    <source>
        <dbReference type="ARBA" id="ARBA00009861"/>
    </source>
</evidence>
<dbReference type="InterPro" id="IPR023213">
    <property type="entry name" value="CAT-like_dom_sf"/>
</dbReference>
<dbReference type="Pfam" id="PF02458">
    <property type="entry name" value="Transferase"/>
    <property type="match status" value="1"/>
</dbReference>
<evidence type="ECO:0000313" key="3">
    <source>
        <dbReference type="EMBL" id="GLJ57111.1"/>
    </source>
</evidence>
<evidence type="ECO:0000313" key="4">
    <source>
        <dbReference type="Proteomes" id="UP001234787"/>
    </source>
</evidence>
<dbReference type="Gene3D" id="3.30.559.10">
    <property type="entry name" value="Chloramphenicol acetyltransferase-like domain"/>
    <property type="match status" value="2"/>
</dbReference>